<evidence type="ECO:0000313" key="2">
    <source>
        <dbReference type="Proteomes" id="UP000294829"/>
    </source>
</evidence>
<dbReference type="AlphaFoldDB" id="A0A4R5VY42"/>
<dbReference type="EMBL" id="SMYL01000007">
    <property type="protein sequence ID" value="TDK64405.1"/>
    <property type="molecule type" value="Genomic_DNA"/>
</dbReference>
<keyword evidence="2" id="KW-1185">Reference proteome</keyword>
<accession>A0A4R5VY42</accession>
<dbReference type="Proteomes" id="UP000294829">
    <property type="component" value="Unassembled WGS sequence"/>
</dbReference>
<gene>
    <name evidence="1" type="ORF">E2I14_13230</name>
</gene>
<organism evidence="1 2">
    <name type="scientific">Sapientia aquatica</name>
    <dbReference type="NCBI Taxonomy" id="1549640"/>
    <lineage>
        <taxon>Bacteria</taxon>
        <taxon>Pseudomonadati</taxon>
        <taxon>Pseudomonadota</taxon>
        <taxon>Betaproteobacteria</taxon>
        <taxon>Burkholderiales</taxon>
        <taxon>Oxalobacteraceae</taxon>
        <taxon>Sapientia</taxon>
    </lineage>
</organism>
<dbReference type="SUPFAM" id="SSF52833">
    <property type="entry name" value="Thioredoxin-like"/>
    <property type="match status" value="1"/>
</dbReference>
<dbReference type="RefSeq" id="WP_165967831.1">
    <property type="nucleotide sequence ID" value="NZ_SMYL01000007.1"/>
</dbReference>
<proteinExistence type="predicted"/>
<dbReference type="Gene3D" id="3.40.30.10">
    <property type="entry name" value="Glutaredoxin"/>
    <property type="match status" value="1"/>
</dbReference>
<sequence length="214" mass="24935">MMQQPTHVSYLFDPFCEWCYGASATLKRIQNLENITLELCPSGLYAETGKHPVDRHFATYSWHNCKRIEQLTGRVFSEKYRHILENSESPFDSSQAILALTAVNICEPKRALEALINIQEARFIHGLDVTKKKVLVEIMREYRFTDAIRRFVDEDNELLILNASTTIVTQNRMRNLLIQGAPHLVVTRGHHQRVINGSYLYLNTRELFDYLKYD</sequence>
<protein>
    <submittedName>
        <fullName evidence="1">DsbA family protein</fullName>
    </submittedName>
</protein>
<dbReference type="InterPro" id="IPR036249">
    <property type="entry name" value="Thioredoxin-like_sf"/>
</dbReference>
<evidence type="ECO:0000313" key="1">
    <source>
        <dbReference type="EMBL" id="TDK64405.1"/>
    </source>
</evidence>
<name>A0A4R5VY42_9BURK</name>
<comment type="caution">
    <text evidence="1">The sequence shown here is derived from an EMBL/GenBank/DDBJ whole genome shotgun (WGS) entry which is preliminary data.</text>
</comment>
<reference evidence="1 2" key="1">
    <citation type="submission" date="2019-03" db="EMBL/GenBank/DDBJ databases">
        <title>Sapientia aquatica gen. nov., sp. nov., isolated from a crater lake.</title>
        <authorList>
            <person name="Felfoldi T."/>
            <person name="Szabo A."/>
            <person name="Toth E."/>
            <person name="Schumann P."/>
            <person name="Keki Z."/>
            <person name="Marialigeti K."/>
            <person name="Mathe I."/>
        </authorList>
    </citation>
    <scope>NUCLEOTIDE SEQUENCE [LARGE SCALE GENOMIC DNA]</scope>
    <source>
        <strain evidence="1 2">SA-152</strain>
    </source>
</reference>